<dbReference type="InterPro" id="IPR001810">
    <property type="entry name" value="F-box_dom"/>
</dbReference>
<dbReference type="PANTHER" id="PTHR13318">
    <property type="entry name" value="PARTNER OF PAIRED, ISOFORM B-RELATED"/>
    <property type="match status" value="1"/>
</dbReference>
<dbReference type="GO" id="GO:0031146">
    <property type="term" value="P:SCF-dependent proteasomal ubiquitin-dependent protein catabolic process"/>
    <property type="evidence" value="ECO:0007669"/>
    <property type="project" value="TreeGrafter"/>
</dbReference>
<reference evidence="2" key="1">
    <citation type="submission" date="2016-04" db="EMBL/GenBank/DDBJ databases">
        <authorList>
            <person name="Evans L.H."/>
            <person name="Alamgir A."/>
            <person name="Owens N."/>
            <person name="Weber N.D."/>
            <person name="Virtaneva K."/>
            <person name="Barbian K."/>
            <person name="Babar A."/>
            <person name="Rosenke K."/>
        </authorList>
    </citation>
    <scope>NUCLEOTIDE SEQUENCE [LARGE SCALE GENOMIC DNA]</scope>
    <source>
        <strain evidence="2">CBS 101.48</strain>
    </source>
</reference>
<dbReference type="Pfam" id="PF12937">
    <property type="entry name" value="F-box-like"/>
    <property type="match status" value="1"/>
</dbReference>
<proteinExistence type="predicted"/>
<dbReference type="Gene3D" id="3.80.10.10">
    <property type="entry name" value="Ribonuclease Inhibitor"/>
    <property type="match status" value="2"/>
</dbReference>
<dbReference type="SUPFAM" id="SSF52047">
    <property type="entry name" value="RNI-like"/>
    <property type="match status" value="1"/>
</dbReference>
<name>A0A163J7Z7_ABSGL</name>
<keyword evidence="3" id="KW-1185">Reference proteome</keyword>
<sequence>MKGLECLPLEILEHIATYINDVRSLRHCVKVNKRFYRMLTPKLWHSPRQLGSAGVYHSGIDLLSQCLTIDSNQHHRIDSIPLGHHIRKLELARNDSVSDFLLVLALTPQVEELCLDQQQRIRDNDMERLFQLCPQIKTLVITYIHITDKSIVSLGVHCRQLRRLTLAKLNALTPKTLVALKGCSLERLRINHCLELTLTPDTASHLASFHTLTSLYLQDVNRGVDTEFIRRFIPRANGPAPLCLLKHLSLTGDANIDDNVMVAFLRAHPQLQTLSLAHCQLRDAALDAIATHLPCLTSLRIDQKDAPSHAMINQVILRCRRLVAVVLCFRNDRAWQVKRMDQAEIRLLRLVASN</sequence>
<evidence type="ECO:0000313" key="2">
    <source>
        <dbReference type="EMBL" id="SAL97694.1"/>
    </source>
</evidence>
<dbReference type="EMBL" id="LT551899">
    <property type="protein sequence ID" value="SAL97694.1"/>
    <property type="molecule type" value="Genomic_DNA"/>
</dbReference>
<feature type="domain" description="F-box" evidence="1">
    <location>
        <begin position="5"/>
        <end position="47"/>
    </location>
</feature>
<dbReference type="InterPro" id="IPR036047">
    <property type="entry name" value="F-box-like_dom_sf"/>
</dbReference>
<dbReference type="Gene3D" id="1.20.1280.50">
    <property type="match status" value="1"/>
</dbReference>
<dbReference type="InterPro" id="IPR032675">
    <property type="entry name" value="LRR_dom_sf"/>
</dbReference>
<dbReference type="SUPFAM" id="SSF81383">
    <property type="entry name" value="F-box domain"/>
    <property type="match status" value="1"/>
</dbReference>
<dbReference type="OMA" id="HHRIDSI"/>
<dbReference type="GO" id="GO:0019005">
    <property type="term" value="C:SCF ubiquitin ligase complex"/>
    <property type="evidence" value="ECO:0007669"/>
    <property type="project" value="TreeGrafter"/>
</dbReference>
<gene>
    <name evidence="2" type="primary">ABSGL_03201.1 scaffold 4267</name>
</gene>
<evidence type="ECO:0000259" key="1">
    <source>
        <dbReference type="Pfam" id="PF12937"/>
    </source>
</evidence>
<protein>
    <recommendedName>
        <fullName evidence="1">F-box domain-containing protein</fullName>
    </recommendedName>
</protein>
<dbReference type="InterPro" id="IPR006553">
    <property type="entry name" value="Leu-rich_rpt_Cys-con_subtyp"/>
</dbReference>
<dbReference type="SMART" id="SM00367">
    <property type="entry name" value="LRR_CC"/>
    <property type="match status" value="3"/>
</dbReference>
<evidence type="ECO:0000313" key="3">
    <source>
        <dbReference type="Proteomes" id="UP000078561"/>
    </source>
</evidence>
<dbReference type="InParanoid" id="A0A163J7Z7"/>
<accession>A0A163J7Z7</accession>
<dbReference type="STRING" id="4829.A0A163J7Z7"/>
<dbReference type="OrthoDB" id="10257471at2759"/>
<dbReference type="AlphaFoldDB" id="A0A163J7Z7"/>
<organism evidence="2">
    <name type="scientific">Absidia glauca</name>
    <name type="common">Pin mould</name>
    <dbReference type="NCBI Taxonomy" id="4829"/>
    <lineage>
        <taxon>Eukaryota</taxon>
        <taxon>Fungi</taxon>
        <taxon>Fungi incertae sedis</taxon>
        <taxon>Mucoromycota</taxon>
        <taxon>Mucoromycotina</taxon>
        <taxon>Mucoromycetes</taxon>
        <taxon>Mucorales</taxon>
        <taxon>Cunninghamellaceae</taxon>
        <taxon>Absidia</taxon>
    </lineage>
</organism>
<dbReference type="Proteomes" id="UP000078561">
    <property type="component" value="Unassembled WGS sequence"/>
</dbReference>